<evidence type="ECO:0000256" key="7">
    <source>
        <dbReference type="PIRSR" id="PIRSR016262-2"/>
    </source>
</evidence>
<dbReference type="InterPro" id="IPR020605">
    <property type="entry name" value="Octanoyltransferase_CS"/>
</dbReference>
<dbReference type="Proteomes" id="UP000799750">
    <property type="component" value="Unassembled WGS sequence"/>
</dbReference>
<evidence type="ECO:0000313" key="11">
    <source>
        <dbReference type="Proteomes" id="UP000799750"/>
    </source>
</evidence>
<dbReference type="PROSITE" id="PS51733">
    <property type="entry name" value="BPL_LPL_CATALYTIC"/>
    <property type="match status" value="1"/>
</dbReference>
<evidence type="ECO:0000256" key="2">
    <source>
        <dbReference type="ARBA" id="ARBA00007907"/>
    </source>
</evidence>
<keyword evidence="11" id="KW-1185">Reference proteome</keyword>
<comment type="pathway">
    <text evidence="1 5">Protein modification; protein lipoylation via endogenous pathway; protein N(6)-(lipoyl)lysine from octanoyl-[acyl-carrier-protein]: step 1/2.</text>
</comment>
<reference evidence="10" key="1">
    <citation type="journal article" date="2020" name="Stud. Mycol.">
        <title>101 Dothideomycetes genomes: a test case for predicting lifestyles and emergence of pathogens.</title>
        <authorList>
            <person name="Haridas S."/>
            <person name="Albert R."/>
            <person name="Binder M."/>
            <person name="Bloem J."/>
            <person name="Labutti K."/>
            <person name="Salamov A."/>
            <person name="Andreopoulos B."/>
            <person name="Baker S."/>
            <person name="Barry K."/>
            <person name="Bills G."/>
            <person name="Bluhm B."/>
            <person name="Cannon C."/>
            <person name="Castanera R."/>
            <person name="Culley D."/>
            <person name="Daum C."/>
            <person name="Ezra D."/>
            <person name="Gonzalez J."/>
            <person name="Henrissat B."/>
            <person name="Kuo A."/>
            <person name="Liang C."/>
            <person name="Lipzen A."/>
            <person name="Lutzoni F."/>
            <person name="Magnuson J."/>
            <person name="Mondo S."/>
            <person name="Nolan M."/>
            <person name="Ohm R."/>
            <person name="Pangilinan J."/>
            <person name="Park H.-J."/>
            <person name="Ramirez L."/>
            <person name="Alfaro M."/>
            <person name="Sun H."/>
            <person name="Tritt A."/>
            <person name="Yoshinaga Y."/>
            <person name="Zwiers L.-H."/>
            <person name="Turgeon B."/>
            <person name="Goodwin S."/>
            <person name="Spatafora J."/>
            <person name="Crous P."/>
            <person name="Grigoriev I."/>
        </authorList>
    </citation>
    <scope>NUCLEOTIDE SEQUENCE</scope>
    <source>
        <strain evidence="10">CBS 269.34</strain>
    </source>
</reference>
<name>A0A6A6Q9X0_9PEZI</name>
<evidence type="ECO:0000256" key="8">
    <source>
        <dbReference type="PIRSR" id="PIRSR016262-3"/>
    </source>
</evidence>
<evidence type="ECO:0000256" key="5">
    <source>
        <dbReference type="PIRNR" id="PIRNR016262"/>
    </source>
</evidence>
<evidence type="ECO:0000256" key="3">
    <source>
        <dbReference type="ARBA" id="ARBA00022679"/>
    </source>
</evidence>
<organism evidence="10 11">
    <name type="scientific">Lophium mytilinum</name>
    <dbReference type="NCBI Taxonomy" id="390894"/>
    <lineage>
        <taxon>Eukaryota</taxon>
        <taxon>Fungi</taxon>
        <taxon>Dikarya</taxon>
        <taxon>Ascomycota</taxon>
        <taxon>Pezizomycotina</taxon>
        <taxon>Dothideomycetes</taxon>
        <taxon>Pleosporomycetidae</taxon>
        <taxon>Mytilinidiales</taxon>
        <taxon>Mytilinidiaceae</taxon>
        <taxon>Lophium</taxon>
    </lineage>
</organism>
<comment type="function">
    <text evidence="5">Catalyzes the transfer of endogenously produced octanoic acid from octanoyl-acyl-carrier-protein onto the lipoyl domains of lipoate-dependent enzymes. Lipoyl-ACP can also act as a substrate although octanoyl-ACP is likely to be the physiological substrate.</text>
</comment>
<accession>A0A6A6Q9X0</accession>
<dbReference type="InterPro" id="IPR000544">
    <property type="entry name" value="Octanoyltransferase"/>
</dbReference>
<feature type="site" description="Lowers pKa of active site Cys" evidence="8">
    <location>
        <position position="147"/>
    </location>
</feature>
<comment type="catalytic activity">
    <reaction evidence="5">
        <text>octanoyl-[ACP] + L-lysyl-[protein] = N(6)-octanoyl-L-lysyl-[protein] + holo-[ACP] + H(+)</text>
        <dbReference type="Rhea" id="RHEA:17665"/>
        <dbReference type="Rhea" id="RHEA-COMP:9636"/>
        <dbReference type="Rhea" id="RHEA-COMP:9685"/>
        <dbReference type="Rhea" id="RHEA-COMP:9752"/>
        <dbReference type="Rhea" id="RHEA-COMP:9928"/>
        <dbReference type="ChEBI" id="CHEBI:15378"/>
        <dbReference type="ChEBI" id="CHEBI:29969"/>
        <dbReference type="ChEBI" id="CHEBI:64479"/>
        <dbReference type="ChEBI" id="CHEBI:78463"/>
        <dbReference type="ChEBI" id="CHEBI:78809"/>
        <dbReference type="EC" id="2.3.1.181"/>
    </reaction>
</comment>
<dbReference type="UniPathway" id="UPA00538">
    <property type="reaction ID" value="UER00592"/>
</dbReference>
<dbReference type="GO" id="GO:0033819">
    <property type="term" value="F:lipoyl(octanoyl) transferase activity"/>
    <property type="evidence" value="ECO:0007669"/>
    <property type="project" value="UniProtKB-EC"/>
</dbReference>
<evidence type="ECO:0000256" key="1">
    <source>
        <dbReference type="ARBA" id="ARBA00004821"/>
    </source>
</evidence>
<protein>
    <recommendedName>
        <fullName evidence="5">Octanoyltransferase</fullName>
        <ecNumber evidence="5">2.3.1.181</ecNumber>
    </recommendedName>
</protein>
<dbReference type="Gene3D" id="3.30.930.10">
    <property type="entry name" value="Bira Bifunctional Protein, Domain 2"/>
    <property type="match status" value="1"/>
</dbReference>
<dbReference type="OrthoDB" id="19908at2759"/>
<dbReference type="EMBL" id="MU004200">
    <property type="protein sequence ID" value="KAF2489022.1"/>
    <property type="molecule type" value="Genomic_DNA"/>
</dbReference>
<feature type="binding site" evidence="7">
    <location>
        <begin position="83"/>
        <end position="90"/>
    </location>
    <ligand>
        <name>substrate</name>
    </ligand>
</feature>
<feature type="active site" description="Acyl-thioester intermediate" evidence="6">
    <location>
        <position position="181"/>
    </location>
</feature>
<dbReference type="AlphaFoldDB" id="A0A6A6Q9X0"/>
<feature type="binding site" evidence="7">
    <location>
        <begin position="163"/>
        <end position="165"/>
    </location>
    <ligand>
        <name>substrate</name>
    </ligand>
</feature>
<proteinExistence type="inferred from homology"/>
<dbReference type="SUPFAM" id="SSF55681">
    <property type="entry name" value="Class II aaRS and biotin synthetases"/>
    <property type="match status" value="1"/>
</dbReference>
<dbReference type="Pfam" id="PF21948">
    <property type="entry name" value="LplA-B_cat"/>
    <property type="match status" value="1"/>
</dbReference>
<dbReference type="PANTHER" id="PTHR10993">
    <property type="entry name" value="OCTANOYLTRANSFERASE"/>
    <property type="match status" value="1"/>
</dbReference>
<keyword evidence="3 5" id="KW-0808">Transferase</keyword>
<evidence type="ECO:0000259" key="9">
    <source>
        <dbReference type="PROSITE" id="PS51733"/>
    </source>
</evidence>
<feature type="binding site" evidence="7">
    <location>
        <begin position="150"/>
        <end position="152"/>
    </location>
    <ligand>
        <name>substrate</name>
    </ligand>
</feature>
<dbReference type="GO" id="GO:0009249">
    <property type="term" value="P:protein lipoylation"/>
    <property type="evidence" value="ECO:0007669"/>
    <property type="project" value="InterPro"/>
</dbReference>
<evidence type="ECO:0000256" key="4">
    <source>
        <dbReference type="ARBA" id="ARBA00023315"/>
    </source>
</evidence>
<dbReference type="PROSITE" id="PS01313">
    <property type="entry name" value="LIPB"/>
    <property type="match status" value="1"/>
</dbReference>
<comment type="similarity">
    <text evidence="2 5">Belongs to the LipB family.</text>
</comment>
<keyword evidence="4 5" id="KW-0012">Acyltransferase</keyword>
<dbReference type="PANTHER" id="PTHR10993:SF7">
    <property type="entry name" value="LIPOYLTRANSFERASE 2, MITOCHONDRIAL-RELATED"/>
    <property type="match status" value="1"/>
</dbReference>
<dbReference type="PIRSF" id="PIRSF016262">
    <property type="entry name" value="LPLase"/>
    <property type="match status" value="1"/>
</dbReference>
<dbReference type="EC" id="2.3.1.181" evidence="5"/>
<sequence>MKLHHLHLHGLPSYPSVSVLQESLVARFLLSKSTPSPPPPPTLLTFSPPPTYTCGRREIGALTPSQIAHLRANGRAAFHEALRGGQTTYHGPGQLVAYPILDLKPLKLSPRCYIRALETALQSTCATYGVKTFTTANPGLWVSEDEKIGSVGVHMRRNVTSHGVALNVDTDLAWFERIVACGLEGKRAVSLETVGARGVEVEGVGEVFARCLAEGLFGDARGVVYMLLEPQIETVILLQRTHACTKTAR</sequence>
<feature type="domain" description="BPL/LPL catalytic" evidence="9">
    <location>
        <begin position="37"/>
        <end position="220"/>
    </location>
</feature>
<evidence type="ECO:0000256" key="6">
    <source>
        <dbReference type="PIRSR" id="PIRSR016262-1"/>
    </source>
</evidence>
<dbReference type="InterPro" id="IPR045864">
    <property type="entry name" value="aa-tRNA-synth_II/BPL/LPL"/>
</dbReference>
<gene>
    <name evidence="10" type="ORF">BU16DRAFT_575948</name>
</gene>
<dbReference type="InterPro" id="IPR004143">
    <property type="entry name" value="BPL_LPL_catalytic"/>
</dbReference>
<evidence type="ECO:0000313" key="10">
    <source>
        <dbReference type="EMBL" id="KAF2489022.1"/>
    </source>
</evidence>
<dbReference type="NCBIfam" id="TIGR00214">
    <property type="entry name" value="lipB"/>
    <property type="match status" value="1"/>
</dbReference>